<dbReference type="PROSITE" id="PS50928">
    <property type="entry name" value="ABC_TM1"/>
    <property type="match status" value="1"/>
</dbReference>
<feature type="transmembrane region" description="Helical" evidence="7">
    <location>
        <begin position="90"/>
        <end position="111"/>
    </location>
</feature>
<dbReference type="InterPro" id="IPR000515">
    <property type="entry name" value="MetI-like"/>
</dbReference>
<protein>
    <submittedName>
        <fullName evidence="9">ABC-type sugar transport system permease component</fullName>
    </submittedName>
</protein>
<feature type="transmembrane region" description="Helical" evidence="7">
    <location>
        <begin position="171"/>
        <end position="194"/>
    </location>
</feature>
<keyword evidence="4 7" id="KW-0812">Transmembrane</keyword>
<feature type="transmembrane region" description="Helical" evidence="7">
    <location>
        <begin position="123"/>
        <end position="143"/>
    </location>
</feature>
<proteinExistence type="inferred from homology"/>
<keyword evidence="3" id="KW-1003">Cell membrane</keyword>
<feature type="transmembrane region" description="Helical" evidence="7">
    <location>
        <begin position="28"/>
        <end position="48"/>
    </location>
</feature>
<sequence length="310" mass="34287">MSDTAPAEDLEKQDMTSHAAPTQRRREVLLLLGPAIVYLLAFSVYPLVVSLARSFQSYDTQADSWTWVGLGNYRELFTSAEFWDVAGNTAILTLAGVTTQIVLGTALALFFNQQLRGATIVRGILILPMLLTPVVVGLMWRALLNPEWGLLNWVFVETGVGQVGWLSDPSVALWTLVVVDSWQWTPFVFVIVYARLQALPVEVFEAGAVDGASWFQRTRYLTLPLLVPAIVFAGVFRAIDAFRTFDLVYGLTNGGPVHATSTLSFEAFQNGFEFFRYGYASAIAYVMVVVAMIGVTVLFKIVNPRKLETA</sequence>
<dbReference type="SUPFAM" id="SSF161098">
    <property type="entry name" value="MetI-like"/>
    <property type="match status" value="1"/>
</dbReference>
<keyword evidence="5 7" id="KW-1133">Transmembrane helix</keyword>
<evidence type="ECO:0000256" key="4">
    <source>
        <dbReference type="ARBA" id="ARBA00022692"/>
    </source>
</evidence>
<dbReference type="GO" id="GO:0055085">
    <property type="term" value="P:transmembrane transport"/>
    <property type="evidence" value="ECO:0007669"/>
    <property type="project" value="InterPro"/>
</dbReference>
<gene>
    <name evidence="9" type="ORF">Gocc_2321</name>
</gene>
<dbReference type="AlphaFoldDB" id="A0A7M2YWC1"/>
<keyword evidence="2 7" id="KW-0813">Transport</keyword>
<reference evidence="10" key="2">
    <citation type="journal article" date="2019" name="MicrobiologyOpen">
        <title>High-quality draft genome sequence of Gaiella occulta isolated from a 150 meter deep mineral water borehole and comparison with the genome sequences of other deep-branching lineages of the phylum Actinobacteria.</title>
        <authorList>
            <person name="Severino R."/>
            <person name="Froufe H.J.C."/>
            <person name="Barroso C."/>
            <person name="Albuquerque L."/>
            <person name="Lobo-da-Cunha A."/>
            <person name="da Costa M.S."/>
            <person name="Egas C."/>
        </authorList>
    </citation>
    <scope>NUCLEOTIDE SEQUENCE [LARGE SCALE GENOMIC DNA]</scope>
    <source>
        <strain evidence="10">F2-233</strain>
    </source>
</reference>
<organism evidence="9 10">
    <name type="scientific">Gaiella occulta</name>
    <dbReference type="NCBI Taxonomy" id="1002870"/>
    <lineage>
        <taxon>Bacteria</taxon>
        <taxon>Bacillati</taxon>
        <taxon>Actinomycetota</taxon>
        <taxon>Thermoleophilia</taxon>
        <taxon>Gaiellales</taxon>
        <taxon>Gaiellaceae</taxon>
        <taxon>Gaiella</taxon>
    </lineage>
</organism>
<dbReference type="Gene3D" id="1.10.3720.10">
    <property type="entry name" value="MetI-like"/>
    <property type="match status" value="1"/>
</dbReference>
<evidence type="ECO:0000313" key="9">
    <source>
        <dbReference type="EMBL" id="RDI73757.1"/>
    </source>
</evidence>
<keyword evidence="10" id="KW-1185">Reference proteome</keyword>
<dbReference type="RefSeq" id="WP_114796742.1">
    <property type="nucleotide sequence ID" value="NZ_QQZY01000006.1"/>
</dbReference>
<evidence type="ECO:0000256" key="7">
    <source>
        <dbReference type="RuleBase" id="RU363032"/>
    </source>
</evidence>
<dbReference type="PANTHER" id="PTHR43005:SF1">
    <property type="entry name" value="SPERMIDINE_PUTRESCINE TRANSPORT SYSTEM PERMEASE PROTEIN"/>
    <property type="match status" value="1"/>
</dbReference>
<comment type="caution">
    <text evidence="9">The sequence shown here is derived from an EMBL/GenBank/DDBJ whole genome shotgun (WGS) entry which is preliminary data.</text>
</comment>
<keyword evidence="6 7" id="KW-0472">Membrane</keyword>
<feature type="transmembrane region" description="Helical" evidence="7">
    <location>
        <begin position="220"/>
        <end position="239"/>
    </location>
</feature>
<evidence type="ECO:0000256" key="6">
    <source>
        <dbReference type="ARBA" id="ARBA00023136"/>
    </source>
</evidence>
<dbReference type="GO" id="GO:0005886">
    <property type="term" value="C:plasma membrane"/>
    <property type="evidence" value="ECO:0007669"/>
    <property type="project" value="UniProtKB-SubCell"/>
</dbReference>
<accession>A0A7M2YWC1</accession>
<dbReference type="EMBL" id="QQZY01000006">
    <property type="protein sequence ID" value="RDI73757.1"/>
    <property type="molecule type" value="Genomic_DNA"/>
</dbReference>
<feature type="transmembrane region" description="Helical" evidence="7">
    <location>
        <begin position="282"/>
        <end position="302"/>
    </location>
</feature>
<evidence type="ECO:0000313" key="10">
    <source>
        <dbReference type="Proteomes" id="UP000254134"/>
    </source>
</evidence>
<dbReference type="Pfam" id="PF00528">
    <property type="entry name" value="BPD_transp_1"/>
    <property type="match status" value="1"/>
</dbReference>
<keyword evidence="9" id="KW-0762">Sugar transport</keyword>
<reference evidence="9 10" key="1">
    <citation type="submission" date="2018-07" db="EMBL/GenBank/DDBJ databases">
        <title>High-quality-draft genome sequence of Gaiella occulta.</title>
        <authorList>
            <person name="Severino R."/>
            <person name="Froufe H.J.C."/>
            <person name="Rainey F.A."/>
            <person name="Barroso C."/>
            <person name="Albuquerque L."/>
            <person name="Lobo-Da-Cunha A."/>
            <person name="Da Costa M.S."/>
            <person name="Egas C."/>
        </authorList>
    </citation>
    <scope>NUCLEOTIDE SEQUENCE [LARGE SCALE GENOMIC DNA]</scope>
    <source>
        <strain evidence="9 10">F2-233</strain>
    </source>
</reference>
<evidence type="ECO:0000256" key="2">
    <source>
        <dbReference type="ARBA" id="ARBA00022448"/>
    </source>
</evidence>
<dbReference type="PANTHER" id="PTHR43005">
    <property type="entry name" value="BLR7065 PROTEIN"/>
    <property type="match status" value="1"/>
</dbReference>
<comment type="subcellular location">
    <subcellularLocation>
        <location evidence="1 7">Cell membrane</location>
        <topology evidence="1 7">Multi-pass membrane protein</topology>
    </subcellularLocation>
</comment>
<evidence type="ECO:0000256" key="3">
    <source>
        <dbReference type="ARBA" id="ARBA00022475"/>
    </source>
</evidence>
<dbReference type="OrthoDB" id="34224at2"/>
<dbReference type="InterPro" id="IPR035906">
    <property type="entry name" value="MetI-like_sf"/>
</dbReference>
<evidence type="ECO:0000256" key="1">
    <source>
        <dbReference type="ARBA" id="ARBA00004651"/>
    </source>
</evidence>
<name>A0A7M2YWC1_9ACTN</name>
<comment type="similarity">
    <text evidence="7">Belongs to the binding-protein-dependent transport system permease family.</text>
</comment>
<evidence type="ECO:0000259" key="8">
    <source>
        <dbReference type="PROSITE" id="PS50928"/>
    </source>
</evidence>
<dbReference type="Proteomes" id="UP000254134">
    <property type="component" value="Unassembled WGS sequence"/>
</dbReference>
<feature type="domain" description="ABC transmembrane type-1" evidence="8">
    <location>
        <begin position="86"/>
        <end position="298"/>
    </location>
</feature>
<evidence type="ECO:0000256" key="5">
    <source>
        <dbReference type="ARBA" id="ARBA00022989"/>
    </source>
</evidence>
<dbReference type="CDD" id="cd06261">
    <property type="entry name" value="TM_PBP2"/>
    <property type="match status" value="1"/>
</dbReference>